<gene>
    <name evidence="3" type="ORF">G3N55_07695</name>
</gene>
<protein>
    <submittedName>
        <fullName evidence="3">Prepilin-type N-terminal cleavage/methylation domain-containing protein</fullName>
    </submittedName>
</protein>
<dbReference type="Gene3D" id="3.30.700.10">
    <property type="entry name" value="Glycoprotein, Type 4 Pilin"/>
    <property type="match status" value="1"/>
</dbReference>
<dbReference type="InterPro" id="IPR000983">
    <property type="entry name" value="Bac_GSPG_pilin"/>
</dbReference>
<evidence type="ECO:0000313" key="4">
    <source>
        <dbReference type="Proteomes" id="UP000469346"/>
    </source>
</evidence>
<dbReference type="PANTHER" id="PTHR30093">
    <property type="entry name" value="GENERAL SECRETION PATHWAY PROTEIN G"/>
    <property type="match status" value="1"/>
</dbReference>
<evidence type="ECO:0000256" key="2">
    <source>
        <dbReference type="SAM" id="Phobius"/>
    </source>
</evidence>
<keyword evidence="2" id="KW-0472">Membrane</keyword>
<keyword evidence="2" id="KW-0812">Transmembrane</keyword>
<dbReference type="InterPro" id="IPR045584">
    <property type="entry name" value="Pilin-like"/>
</dbReference>
<sequence length="75" mass="8536">MFEFFHKARKAGQKGFTLVELMIVVAIIGILAAIAIPQFAKYRARAQNTSALSDLRNLRTDLEGFYAEWMEYPVP</sequence>
<dbReference type="PRINTS" id="PR00813">
    <property type="entry name" value="BCTERIALGSPG"/>
</dbReference>
<dbReference type="EMBL" id="JAAGRR010000079">
    <property type="protein sequence ID" value="NDY42722.1"/>
    <property type="molecule type" value="Genomic_DNA"/>
</dbReference>
<dbReference type="PROSITE" id="PS00409">
    <property type="entry name" value="PROKAR_NTER_METHYL"/>
    <property type="match status" value="1"/>
</dbReference>
<feature type="transmembrane region" description="Helical" evidence="2">
    <location>
        <begin position="21"/>
        <end position="40"/>
    </location>
</feature>
<evidence type="ECO:0000256" key="1">
    <source>
        <dbReference type="ARBA" id="ARBA00022481"/>
    </source>
</evidence>
<dbReference type="NCBIfam" id="TIGR02532">
    <property type="entry name" value="IV_pilin_GFxxxE"/>
    <property type="match status" value="1"/>
</dbReference>
<comment type="caution">
    <text evidence="3">The sequence shown here is derived from an EMBL/GenBank/DDBJ whole genome shotgun (WGS) entry which is preliminary data.</text>
</comment>
<dbReference type="PANTHER" id="PTHR30093:SF34">
    <property type="entry name" value="PREPILIN PEPTIDASE-DEPENDENT PROTEIN D"/>
    <property type="match status" value="1"/>
</dbReference>
<proteinExistence type="predicted"/>
<dbReference type="GO" id="GO:0015627">
    <property type="term" value="C:type II protein secretion system complex"/>
    <property type="evidence" value="ECO:0007669"/>
    <property type="project" value="InterPro"/>
</dbReference>
<keyword evidence="4" id="KW-1185">Reference proteome</keyword>
<keyword evidence="2" id="KW-1133">Transmembrane helix</keyword>
<dbReference type="RefSeq" id="WP_163298855.1">
    <property type="nucleotide sequence ID" value="NZ_JAAGRR010000079.1"/>
</dbReference>
<dbReference type="InterPro" id="IPR012902">
    <property type="entry name" value="N_methyl_site"/>
</dbReference>
<accession>A0A6N9TN45</accession>
<dbReference type="Proteomes" id="UP000469346">
    <property type="component" value="Unassembled WGS sequence"/>
</dbReference>
<dbReference type="AlphaFoldDB" id="A0A6N9TN45"/>
<name>A0A6N9TN45_DISTH</name>
<evidence type="ECO:0000313" key="3">
    <source>
        <dbReference type="EMBL" id="NDY42722.1"/>
    </source>
</evidence>
<reference evidence="3 4" key="1">
    <citation type="submission" date="2020-02" db="EMBL/GenBank/DDBJ databases">
        <title>Comparative genomics of sulfur disproportionating microorganisms.</title>
        <authorList>
            <person name="Ward L.M."/>
            <person name="Bertran E."/>
            <person name="Johnston D.T."/>
        </authorList>
    </citation>
    <scope>NUCLEOTIDE SEQUENCE [LARGE SCALE GENOMIC DNA]</scope>
    <source>
        <strain evidence="3 4">DSM 100025</strain>
    </source>
</reference>
<organism evidence="3 4">
    <name type="scientific">Dissulfurirhabdus thermomarina</name>
    <dbReference type="NCBI Taxonomy" id="1765737"/>
    <lineage>
        <taxon>Bacteria</taxon>
        <taxon>Deltaproteobacteria</taxon>
        <taxon>Dissulfurirhabdaceae</taxon>
        <taxon>Dissulfurirhabdus</taxon>
    </lineage>
</organism>
<dbReference type="Pfam" id="PF07963">
    <property type="entry name" value="N_methyl"/>
    <property type="match status" value="1"/>
</dbReference>
<dbReference type="SUPFAM" id="SSF54523">
    <property type="entry name" value="Pili subunits"/>
    <property type="match status" value="1"/>
</dbReference>
<dbReference type="GO" id="GO:0015628">
    <property type="term" value="P:protein secretion by the type II secretion system"/>
    <property type="evidence" value="ECO:0007669"/>
    <property type="project" value="InterPro"/>
</dbReference>
<keyword evidence="1" id="KW-0488">Methylation</keyword>